<name>A0A7G9IRE9_9CAUD</name>
<dbReference type="InterPro" id="IPR033767">
    <property type="entry name" value="Tail_Gp11"/>
</dbReference>
<sequence length="199" mass="22141">MEMAQYIPLNANDDLDAINDMLAAIGEPAVLQLDEGTLTSRTLNVYCIASIVRSKRKAGTLTSTKLLSAQYIPLNANDDLDAINDMLAAIGEPAVLQLDEGTLTSRTLNVYCIASIVRSKRKAGTLTSTKLLSKPFSEMPAIFRDYIVTKASREFNAKFFGSPESELYLREQEAELYQQVMEYEMDTGRYNMMSDIGRD</sequence>
<dbReference type="Proteomes" id="UP000516164">
    <property type="component" value="Segment"/>
</dbReference>
<organism evidence="1 2">
    <name type="scientific">Citrobacter phage NS1</name>
    <dbReference type="NCBI Taxonomy" id="2766968"/>
    <lineage>
        <taxon>Viruses</taxon>
        <taxon>Duplodnaviria</taxon>
        <taxon>Heunggongvirae</taxon>
        <taxon>Uroviricota</taxon>
        <taxon>Caudoviricetes</taxon>
        <taxon>Autographivirales</taxon>
        <taxon>Autotranscriptaviridae</taxon>
        <taxon>Studiervirinae</taxon>
        <taxon>Kayfunavirus</taxon>
        <taxon>Kayfunavirus NS1</taxon>
    </lineage>
</organism>
<keyword evidence="2" id="KW-1185">Reference proteome</keyword>
<dbReference type="Pfam" id="PF17212">
    <property type="entry name" value="Tube"/>
    <property type="match status" value="1"/>
</dbReference>
<evidence type="ECO:0000313" key="1">
    <source>
        <dbReference type="EMBL" id="QNM37881.1"/>
    </source>
</evidence>
<reference evidence="1 2" key="1">
    <citation type="submission" date="2019-11" db="EMBL/GenBank/DDBJ databases">
        <authorList>
            <person name="Kumar P."/>
            <person name="Meghvansi M.K."/>
            <person name="Kamboj D.V."/>
        </authorList>
    </citation>
    <scope>NUCLEOTIDE SEQUENCE [LARGE SCALE GENOMIC DNA]</scope>
    <source>
        <strain evidence="1">NS1</strain>
    </source>
</reference>
<accession>A0A7G9IRE9</accession>
<evidence type="ECO:0000313" key="2">
    <source>
        <dbReference type="Proteomes" id="UP000516164"/>
    </source>
</evidence>
<protein>
    <submittedName>
        <fullName evidence="1">Phage tail fiber protein/T7-like tail tubular protein A</fullName>
    </submittedName>
</protein>
<proteinExistence type="predicted"/>
<dbReference type="EMBL" id="MN715150">
    <property type="protein sequence ID" value="QNM37881.1"/>
    <property type="molecule type" value="Genomic_DNA"/>
</dbReference>